<dbReference type="OrthoDB" id="10034757at2759"/>
<dbReference type="Proteomes" id="UP000594262">
    <property type="component" value="Unplaced"/>
</dbReference>
<dbReference type="InterPro" id="IPR000210">
    <property type="entry name" value="BTB/POZ_dom"/>
</dbReference>
<evidence type="ECO:0000313" key="6">
    <source>
        <dbReference type="Proteomes" id="UP000594262"/>
    </source>
</evidence>
<evidence type="ECO:0000259" key="4">
    <source>
        <dbReference type="SMART" id="SM00225"/>
    </source>
</evidence>
<sequence length="466" mass="52584">MNGQNTNNHTHHQQGQPSNSQVPTSSEADPILIEGASANPSSSSHTGLSSDDEVPVGTSREERLVKKLKVIDVLSPKSSIDIADNEVDNIIRPTFTRMNVNQQQQQQLQQVSQPQQQQMQQQHYQQHLPNETHLPSIQKQRVDQFKQNHSPKSISFGGTIPRNREPRTLPSRITLLVNGTRFVVNPCIFTKYPNTLLGRMFNSSSDYVTTNEHGEYEVAQGITANVFKSILDYYKTGTINCPSSISCSELREACDYLLVPFNSQIVKAQNLCELLHELSNDGAREVFMSSFVENVILPKMLRCAEKGNRECHLVILKDDDVVEWGEFPPANGEEYAEIVNNTALYRFFKYFENRDVAKDVLIERGLKKVKLGIEGYPTHMEKVKYKQHGKPEVIYSYIQRPFVHMSWEKEGSKSRHVDFQCVKPKTGISGAVDEPAALANDMDLPLPGELLSGDGFISNELHDNNE</sequence>
<evidence type="ECO:0000256" key="1">
    <source>
        <dbReference type="ARBA" id="ARBA00004496"/>
    </source>
</evidence>
<evidence type="ECO:0000313" key="5">
    <source>
        <dbReference type="EnsemblMetazoa" id="CLYHEMP010500.1"/>
    </source>
</evidence>
<feature type="region of interest" description="Disordered" evidence="3">
    <location>
        <begin position="1"/>
        <end position="59"/>
    </location>
</feature>
<feature type="compositionally biased region" description="Low complexity" evidence="3">
    <location>
        <begin position="102"/>
        <end position="126"/>
    </location>
</feature>
<accession>A0A7M5WLZ7</accession>
<dbReference type="Gene3D" id="3.30.710.10">
    <property type="entry name" value="Potassium Channel Kv1.1, Chain A"/>
    <property type="match status" value="1"/>
</dbReference>
<feature type="compositionally biased region" description="Low complexity" evidence="3">
    <location>
        <begin position="1"/>
        <end position="16"/>
    </location>
</feature>
<dbReference type="GO" id="GO:0005737">
    <property type="term" value="C:cytoplasm"/>
    <property type="evidence" value="ECO:0007669"/>
    <property type="project" value="UniProtKB-SubCell"/>
</dbReference>
<reference evidence="5" key="1">
    <citation type="submission" date="2021-01" db="UniProtKB">
        <authorList>
            <consortium name="EnsemblMetazoa"/>
        </authorList>
    </citation>
    <scope>IDENTIFICATION</scope>
</reference>
<dbReference type="EnsemblMetazoa" id="CLYHEMT010500.1">
    <property type="protein sequence ID" value="CLYHEMP010500.1"/>
    <property type="gene ID" value="CLYHEMG010500"/>
</dbReference>
<evidence type="ECO:0000256" key="2">
    <source>
        <dbReference type="ARBA" id="ARBA00022490"/>
    </source>
</evidence>
<dbReference type="GeneID" id="136805729"/>
<dbReference type="InterPro" id="IPR011333">
    <property type="entry name" value="SKP1/BTB/POZ_sf"/>
</dbReference>
<keyword evidence="2" id="KW-0963">Cytoplasm</keyword>
<dbReference type="Pfam" id="PF16017">
    <property type="entry name" value="BTB_3"/>
    <property type="match status" value="1"/>
</dbReference>
<dbReference type="RefSeq" id="XP_066918375.1">
    <property type="nucleotide sequence ID" value="XM_067062274.1"/>
</dbReference>
<protein>
    <recommendedName>
        <fullName evidence="4">BTB domain-containing protein</fullName>
    </recommendedName>
</protein>
<dbReference type="SUPFAM" id="SSF54695">
    <property type="entry name" value="POZ domain"/>
    <property type="match status" value="1"/>
</dbReference>
<comment type="subcellular location">
    <subcellularLocation>
        <location evidence="1">Cytoplasm</location>
    </subcellularLocation>
</comment>
<organism evidence="5 6">
    <name type="scientific">Clytia hemisphaerica</name>
    <dbReference type="NCBI Taxonomy" id="252671"/>
    <lineage>
        <taxon>Eukaryota</taxon>
        <taxon>Metazoa</taxon>
        <taxon>Cnidaria</taxon>
        <taxon>Hydrozoa</taxon>
        <taxon>Hydroidolina</taxon>
        <taxon>Leptothecata</taxon>
        <taxon>Obeliida</taxon>
        <taxon>Clytiidae</taxon>
        <taxon>Clytia</taxon>
    </lineage>
</organism>
<dbReference type="InterPro" id="IPR039886">
    <property type="entry name" value="BTBD10/KCTD20"/>
</dbReference>
<proteinExistence type="predicted"/>
<feature type="domain" description="BTB" evidence="4">
    <location>
        <begin position="171"/>
        <end position="274"/>
    </location>
</feature>
<name>A0A7M5WLZ7_9CNID</name>
<dbReference type="PANTHER" id="PTHR21637:SF0">
    <property type="entry name" value="AT10158P"/>
    <property type="match status" value="1"/>
</dbReference>
<dbReference type="GO" id="GO:0042327">
    <property type="term" value="P:positive regulation of phosphorylation"/>
    <property type="evidence" value="ECO:0007669"/>
    <property type="project" value="TreeGrafter"/>
</dbReference>
<dbReference type="PANTHER" id="PTHR21637">
    <property type="entry name" value="BTB/POZ DOMAIN-CONTAINING PROTEIN 10-RELATED"/>
    <property type="match status" value="1"/>
</dbReference>
<keyword evidence="6" id="KW-1185">Reference proteome</keyword>
<feature type="compositionally biased region" description="Polar residues" evidence="3">
    <location>
        <begin position="17"/>
        <end position="27"/>
    </location>
</feature>
<dbReference type="AlphaFoldDB" id="A0A7M5WLZ7"/>
<dbReference type="SMART" id="SM00225">
    <property type="entry name" value="BTB"/>
    <property type="match status" value="1"/>
</dbReference>
<dbReference type="CDD" id="cd18318">
    <property type="entry name" value="BTB_POZ_KCTD20-like"/>
    <property type="match status" value="1"/>
</dbReference>
<feature type="region of interest" description="Disordered" evidence="3">
    <location>
        <begin position="101"/>
        <end position="126"/>
    </location>
</feature>
<dbReference type="InterPro" id="IPR039885">
    <property type="entry name" value="BTBD10/KCTD20_BTB/POZ"/>
</dbReference>
<evidence type="ECO:0000256" key="3">
    <source>
        <dbReference type="SAM" id="MobiDB-lite"/>
    </source>
</evidence>